<evidence type="ECO:0000313" key="4">
    <source>
        <dbReference type="EMBL" id="RAK75674.1"/>
    </source>
</evidence>
<feature type="coiled-coil region" evidence="1">
    <location>
        <begin position="335"/>
        <end position="372"/>
    </location>
</feature>
<dbReference type="AlphaFoldDB" id="A0A8G1RMW2"/>
<dbReference type="PROSITE" id="PS00036">
    <property type="entry name" value="BZIP_BASIC"/>
    <property type="match status" value="1"/>
</dbReference>
<protein>
    <recommendedName>
        <fullName evidence="3">BZIP domain-containing protein</fullName>
    </recommendedName>
</protein>
<dbReference type="GeneID" id="63856674"/>
<feature type="region of interest" description="Disordered" evidence="2">
    <location>
        <begin position="1"/>
        <end position="334"/>
    </location>
</feature>
<evidence type="ECO:0000256" key="1">
    <source>
        <dbReference type="SAM" id="Coils"/>
    </source>
</evidence>
<feature type="region of interest" description="Disordered" evidence="2">
    <location>
        <begin position="386"/>
        <end position="492"/>
    </location>
</feature>
<gene>
    <name evidence="4" type="ORF">BO72DRAFT_165722</name>
</gene>
<dbReference type="RefSeq" id="XP_040799684.1">
    <property type="nucleotide sequence ID" value="XM_040939341.1"/>
</dbReference>
<dbReference type="VEuPathDB" id="FungiDB:BO72DRAFT_165722"/>
<proteinExistence type="predicted"/>
<reference evidence="4 5" key="1">
    <citation type="submission" date="2018-02" db="EMBL/GenBank/DDBJ databases">
        <title>The genomes of Aspergillus section Nigri reveals drivers in fungal speciation.</title>
        <authorList>
            <consortium name="DOE Joint Genome Institute"/>
            <person name="Vesth T.C."/>
            <person name="Nybo J."/>
            <person name="Theobald S."/>
            <person name="Brandl J."/>
            <person name="Frisvad J.C."/>
            <person name="Nielsen K.F."/>
            <person name="Lyhne E.K."/>
            <person name="Kogle M.E."/>
            <person name="Kuo A."/>
            <person name="Riley R."/>
            <person name="Clum A."/>
            <person name="Nolan M."/>
            <person name="Lipzen A."/>
            <person name="Salamov A."/>
            <person name="Henrissat B."/>
            <person name="Wiebenga A."/>
            <person name="De vries R.P."/>
            <person name="Grigoriev I.V."/>
            <person name="Mortensen U.H."/>
            <person name="Andersen M.R."/>
            <person name="Baker S.E."/>
        </authorList>
    </citation>
    <scope>NUCLEOTIDE SEQUENCE [LARGE SCALE GENOMIC DNA]</scope>
    <source>
        <strain evidence="4 5">CBS 313.89</strain>
    </source>
</reference>
<evidence type="ECO:0000313" key="5">
    <source>
        <dbReference type="Proteomes" id="UP000249789"/>
    </source>
</evidence>
<feature type="compositionally biased region" description="Polar residues" evidence="2">
    <location>
        <begin position="260"/>
        <end position="270"/>
    </location>
</feature>
<feature type="compositionally biased region" description="Basic and acidic residues" evidence="2">
    <location>
        <begin position="408"/>
        <end position="426"/>
    </location>
</feature>
<feature type="compositionally biased region" description="Basic and acidic residues" evidence="2">
    <location>
        <begin position="311"/>
        <end position="322"/>
    </location>
</feature>
<feature type="compositionally biased region" description="Polar residues" evidence="2">
    <location>
        <begin position="160"/>
        <end position="175"/>
    </location>
</feature>
<dbReference type="InterPro" id="IPR004827">
    <property type="entry name" value="bZIP"/>
</dbReference>
<feature type="compositionally biased region" description="Polar residues" evidence="2">
    <location>
        <begin position="44"/>
        <end position="62"/>
    </location>
</feature>
<feature type="compositionally biased region" description="Polar residues" evidence="2">
    <location>
        <begin position="205"/>
        <end position="248"/>
    </location>
</feature>
<accession>A0A8G1RMW2</accession>
<sequence length="492" mass="53160">MSPPVSAPSIGDTRSSESRGSLERKRPRLDDDSDSSDHVRSRPFSWQSSDPLGYALNSTGQSRPIGVESILNPPSKVPSIKPENGWESHGEGQSTAAFSSHTRHPSSPTMHLPSPTLHPAKRLSSSPGVRIHPIIAPASPSARFPPLGGSLSLKAGPAQSPLSQKSHLSSYSRGPSSPHYIDSVPGHPVSTSSHPGSAPILAPVSVQSTPTFHSRQVSGNHTPHPSSQETSPTTPVSTYSQFGRSSPATAVAPMPHHTPSFGNTSYTTGDAASRLPPAMAVPRPGDESAEPPPPGMIPCFVDTKSGSSQQAEKRKANSDASRRFRNRKRNEMQMEQKITAQQDEIRKQAEALQRQTQEIRALTQERDFYRSERDFFRDHYTRLVPAGQMPTRPTSPHAFRTSFLTAPDQDRKAAWHGPEATRESLESARGSAASRTSMADSKMIPLSTARPPVTWPTSSASYGTMHAERGIVPVERPPRELAHVSGAWTRGS</sequence>
<feature type="compositionally biased region" description="Basic and acidic residues" evidence="2">
    <location>
        <begin position="14"/>
        <end position="40"/>
    </location>
</feature>
<dbReference type="Proteomes" id="UP000249789">
    <property type="component" value="Unassembled WGS sequence"/>
</dbReference>
<evidence type="ECO:0000256" key="2">
    <source>
        <dbReference type="SAM" id="MobiDB-lite"/>
    </source>
</evidence>
<dbReference type="GO" id="GO:0003700">
    <property type="term" value="F:DNA-binding transcription factor activity"/>
    <property type="evidence" value="ECO:0007669"/>
    <property type="project" value="InterPro"/>
</dbReference>
<feature type="domain" description="BZIP" evidence="3">
    <location>
        <begin position="313"/>
        <end position="327"/>
    </location>
</feature>
<keyword evidence="1" id="KW-0175">Coiled coil</keyword>
<organism evidence="4 5">
    <name type="scientific">Aspergillus fijiensis CBS 313.89</name>
    <dbReference type="NCBI Taxonomy" id="1448319"/>
    <lineage>
        <taxon>Eukaryota</taxon>
        <taxon>Fungi</taxon>
        <taxon>Dikarya</taxon>
        <taxon>Ascomycota</taxon>
        <taxon>Pezizomycotina</taxon>
        <taxon>Eurotiomycetes</taxon>
        <taxon>Eurotiomycetidae</taxon>
        <taxon>Eurotiales</taxon>
        <taxon>Aspergillaceae</taxon>
        <taxon>Aspergillus</taxon>
    </lineage>
</organism>
<evidence type="ECO:0000259" key="3">
    <source>
        <dbReference type="PROSITE" id="PS00036"/>
    </source>
</evidence>
<dbReference type="EMBL" id="KZ824655">
    <property type="protein sequence ID" value="RAK75674.1"/>
    <property type="molecule type" value="Genomic_DNA"/>
</dbReference>
<name>A0A8G1RMW2_9EURO</name>
<keyword evidence="5" id="KW-1185">Reference proteome</keyword>
<feature type="compositionally biased region" description="Polar residues" evidence="2">
    <location>
        <begin position="91"/>
        <end position="109"/>
    </location>
</feature>
<dbReference type="OrthoDB" id="2247093at2759"/>